<evidence type="ECO:0000256" key="1">
    <source>
        <dbReference type="ARBA" id="ARBA00023015"/>
    </source>
</evidence>
<reference evidence="6 7" key="1">
    <citation type="submission" date="2016-10" db="EMBL/GenBank/DDBJ databases">
        <authorList>
            <person name="Varghese N."/>
            <person name="Submissions S."/>
        </authorList>
    </citation>
    <scope>NUCLEOTIDE SEQUENCE [LARGE SCALE GENOMIC DNA]</scope>
    <source>
        <strain evidence="6 7">DSM 16525</strain>
    </source>
</reference>
<accession>A0ABY1CUE6</accession>
<sequence length="146" mass="16118">MATRKRNTEVLKRLSGQAQGPSRGDVYAPMCPSRGVLEHVTSRWGVLALVALLEEGTHRFSELRRKVAGVSEKMLSQTLQALEADGFVTREVFPEVPPRVEYSLTPLGEEVAQQVEGLTLWIEDNLSRILAARARQPPRAGGKRAS</sequence>
<keyword evidence="7" id="KW-1185">Reference proteome</keyword>
<keyword evidence="3" id="KW-0804">Transcription</keyword>
<protein>
    <submittedName>
        <fullName evidence="6">Transcriptional regulator, HxlR family</fullName>
    </submittedName>
</protein>
<dbReference type="Proteomes" id="UP000183760">
    <property type="component" value="Unassembled WGS sequence"/>
</dbReference>
<dbReference type="SUPFAM" id="SSF46785">
    <property type="entry name" value="Winged helix' DNA-binding domain"/>
    <property type="match status" value="1"/>
</dbReference>
<dbReference type="InterPro" id="IPR036388">
    <property type="entry name" value="WH-like_DNA-bd_sf"/>
</dbReference>
<feature type="domain" description="HTH hxlR-type" evidence="5">
    <location>
        <begin position="31"/>
        <end position="130"/>
    </location>
</feature>
<dbReference type="PANTHER" id="PTHR33204:SF37">
    <property type="entry name" value="HTH-TYPE TRANSCRIPTIONAL REGULATOR YODB"/>
    <property type="match status" value="1"/>
</dbReference>
<feature type="region of interest" description="Disordered" evidence="4">
    <location>
        <begin position="1"/>
        <end position="25"/>
    </location>
</feature>
<dbReference type="InterPro" id="IPR002577">
    <property type="entry name" value="HTH_HxlR"/>
</dbReference>
<feature type="compositionally biased region" description="Basic and acidic residues" evidence="4">
    <location>
        <begin position="1"/>
        <end position="12"/>
    </location>
</feature>
<evidence type="ECO:0000313" key="6">
    <source>
        <dbReference type="EMBL" id="SEU38641.1"/>
    </source>
</evidence>
<dbReference type="RefSeq" id="WP_046711888.1">
    <property type="nucleotide sequence ID" value="NZ_BJXR01000050.1"/>
</dbReference>
<evidence type="ECO:0000259" key="5">
    <source>
        <dbReference type="PROSITE" id="PS51118"/>
    </source>
</evidence>
<organism evidence="6 7">
    <name type="scientific">Myxococcus fulvus</name>
    <dbReference type="NCBI Taxonomy" id="33"/>
    <lineage>
        <taxon>Bacteria</taxon>
        <taxon>Pseudomonadati</taxon>
        <taxon>Myxococcota</taxon>
        <taxon>Myxococcia</taxon>
        <taxon>Myxococcales</taxon>
        <taxon>Cystobacterineae</taxon>
        <taxon>Myxococcaceae</taxon>
        <taxon>Myxococcus</taxon>
    </lineage>
</organism>
<gene>
    <name evidence="6" type="ORF">SAMN05443572_113140</name>
</gene>
<comment type="caution">
    <text evidence="6">The sequence shown here is derived from an EMBL/GenBank/DDBJ whole genome shotgun (WGS) entry which is preliminary data.</text>
</comment>
<dbReference type="PROSITE" id="PS51118">
    <property type="entry name" value="HTH_HXLR"/>
    <property type="match status" value="1"/>
</dbReference>
<keyword evidence="1" id="KW-0805">Transcription regulation</keyword>
<dbReference type="Gene3D" id="1.10.10.10">
    <property type="entry name" value="Winged helix-like DNA-binding domain superfamily/Winged helix DNA-binding domain"/>
    <property type="match status" value="1"/>
</dbReference>
<evidence type="ECO:0000256" key="3">
    <source>
        <dbReference type="ARBA" id="ARBA00023163"/>
    </source>
</evidence>
<keyword evidence="2" id="KW-0238">DNA-binding</keyword>
<name>A0ABY1CUE6_MYXFU</name>
<dbReference type="Pfam" id="PF01638">
    <property type="entry name" value="HxlR"/>
    <property type="match status" value="1"/>
</dbReference>
<proteinExistence type="predicted"/>
<evidence type="ECO:0000313" key="7">
    <source>
        <dbReference type="Proteomes" id="UP000183760"/>
    </source>
</evidence>
<dbReference type="EMBL" id="FOIB01000013">
    <property type="protein sequence ID" value="SEU38641.1"/>
    <property type="molecule type" value="Genomic_DNA"/>
</dbReference>
<evidence type="ECO:0000256" key="2">
    <source>
        <dbReference type="ARBA" id="ARBA00023125"/>
    </source>
</evidence>
<evidence type="ECO:0000256" key="4">
    <source>
        <dbReference type="SAM" id="MobiDB-lite"/>
    </source>
</evidence>
<dbReference type="InterPro" id="IPR036390">
    <property type="entry name" value="WH_DNA-bd_sf"/>
</dbReference>
<dbReference type="PANTHER" id="PTHR33204">
    <property type="entry name" value="TRANSCRIPTIONAL REGULATOR, MARR FAMILY"/>
    <property type="match status" value="1"/>
</dbReference>